<dbReference type="STRING" id="29332.AWH48_11260"/>
<evidence type="ECO:0000313" key="3">
    <source>
        <dbReference type="Proteomes" id="UP000076935"/>
    </source>
</evidence>
<evidence type="ECO:0000256" key="1">
    <source>
        <dbReference type="ARBA" id="ARBA00023172"/>
    </source>
</evidence>
<reference evidence="2 3" key="1">
    <citation type="submission" date="2016-01" db="EMBL/GenBank/DDBJ databases">
        <title>Investigation of taxonomic status of Bacillus aminovorans.</title>
        <authorList>
            <person name="Verma A."/>
            <person name="Pal Y."/>
            <person name="Krishnamurthi S."/>
        </authorList>
    </citation>
    <scope>NUCLEOTIDE SEQUENCE [LARGE SCALE GENOMIC DNA]</scope>
    <source>
        <strain evidence="2 3">DSM 1314</strain>
    </source>
</reference>
<evidence type="ECO:0008006" key="4">
    <source>
        <dbReference type="Google" id="ProtNLM"/>
    </source>
</evidence>
<dbReference type="GO" id="GO:0006310">
    <property type="term" value="P:DNA recombination"/>
    <property type="evidence" value="ECO:0007669"/>
    <property type="project" value="UniProtKB-KW"/>
</dbReference>
<gene>
    <name evidence="2" type="ORF">AWH49_18540</name>
</gene>
<dbReference type="GO" id="GO:0003677">
    <property type="term" value="F:DNA binding"/>
    <property type="evidence" value="ECO:0007669"/>
    <property type="project" value="InterPro"/>
</dbReference>
<dbReference type="InterPro" id="IPR011010">
    <property type="entry name" value="DNA_brk_join_enz"/>
</dbReference>
<protein>
    <recommendedName>
        <fullName evidence="4">Tyr recombinase domain-containing protein</fullName>
    </recommendedName>
</protein>
<keyword evidence="1" id="KW-0233">DNA recombination</keyword>
<organism evidence="2 3">
    <name type="scientific">Domibacillus aminovorans</name>
    <dbReference type="NCBI Taxonomy" id="29332"/>
    <lineage>
        <taxon>Bacteria</taxon>
        <taxon>Bacillati</taxon>
        <taxon>Bacillota</taxon>
        <taxon>Bacilli</taxon>
        <taxon>Bacillales</taxon>
        <taxon>Bacillaceae</taxon>
        <taxon>Domibacillus</taxon>
    </lineage>
</organism>
<dbReference type="Gene3D" id="1.10.443.10">
    <property type="entry name" value="Intergrase catalytic core"/>
    <property type="match status" value="1"/>
</dbReference>
<dbReference type="SUPFAM" id="SSF56349">
    <property type="entry name" value="DNA breaking-rejoining enzymes"/>
    <property type="match status" value="1"/>
</dbReference>
<sequence length="98" mass="10844">MSNLFKGCLGCLGMKYVQERLGHGSIAITADVYAHVSKKIESGNLQIAVTMIRRFLILLSSDMSISSIGIFSCNDISNKPFISAAPFSIYYKKRLSLY</sequence>
<accession>A0A177L1P9</accession>
<dbReference type="EMBL" id="LQWY01000062">
    <property type="protein sequence ID" value="OAH59366.1"/>
    <property type="molecule type" value="Genomic_DNA"/>
</dbReference>
<proteinExistence type="predicted"/>
<keyword evidence="3" id="KW-1185">Reference proteome</keyword>
<dbReference type="AlphaFoldDB" id="A0A177L1P9"/>
<evidence type="ECO:0000313" key="2">
    <source>
        <dbReference type="EMBL" id="OAH59366.1"/>
    </source>
</evidence>
<dbReference type="Proteomes" id="UP000076935">
    <property type="component" value="Unassembled WGS sequence"/>
</dbReference>
<comment type="caution">
    <text evidence="2">The sequence shown here is derived from an EMBL/GenBank/DDBJ whole genome shotgun (WGS) entry which is preliminary data.</text>
</comment>
<dbReference type="InterPro" id="IPR013762">
    <property type="entry name" value="Integrase-like_cat_sf"/>
</dbReference>
<name>A0A177L1P9_9BACI</name>
<dbReference type="GO" id="GO:0015074">
    <property type="term" value="P:DNA integration"/>
    <property type="evidence" value="ECO:0007669"/>
    <property type="project" value="InterPro"/>
</dbReference>